<feature type="compositionally biased region" description="Low complexity" evidence="7">
    <location>
        <begin position="942"/>
        <end position="951"/>
    </location>
</feature>
<dbReference type="Pfam" id="PF08659">
    <property type="entry name" value="KR"/>
    <property type="match status" value="2"/>
</dbReference>
<protein>
    <submittedName>
        <fullName evidence="10">Acyl transferase domain-containing protein/acyl carrier protein</fullName>
    </submittedName>
</protein>
<comment type="caution">
    <text evidence="10">The sequence shown here is derived from an EMBL/GenBank/DDBJ whole genome shotgun (WGS) entry which is preliminary data.</text>
</comment>
<feature type="compositionally biased region" description="Low complexity" evidence="7">
    <location>
        <begin position="3145"/>
        <end position="3154"/>
    </location>
</feature>
<name>A0ABT9KSL5_9ACTN</name>
<feature type="domain" description="Ketosynthase family 3 (KS3)" evidence="9">
    <location>
        <begin position="19"/>
        <end position="444"/>
    </location>
</feature>
<keyword evidence="11" id="KW-1185">Reference proteome</keyword>
<feature type="domain" description="Carrier" evidence="8">
    <location>
        <begin position="3067"/>
        <end position="3143"/>
    </location>
</feature>
<dbReference type="InterPro" id="IPR057326">
    <property type="entry name" value="KR_dom"/>
</dbReference>
<feature type="compositionally biased region" description="Basic and acidic residues" evidence="7">
    <location>
        <begin position="3174"/>
        <end position="3189"/>
    </location>
</feature>
<dbReference type="InterPro" id="IPR013968">
    <property type="entry name" value="PKS_KR"/>
</dbReference>
<dbReference type="InterPro" id="IPR014043">
    <property type="entry name" value="Acyl_transferase_dom"/>
</dbReference>
<dbReference type="InterPro" id="IPR014031">
    <property type="entry name" value="Ketoacyl_synth_C"/>
</dbReference>
<dbReference type="SMART" id="SM00822">
    <property type="entry name" value="PKS_KR"/>
    <property type="match status" value="2"/>
</dbReference>
<sequence length="3201" mass="338093">MSWQTNEDQPDEPRTGEPGTDIALVGMAGRFPGADGVRTLWGNIRAGKDTITHFTEEELRAAGVGEELLRNPAYVRAGSVLEDIDRFDAGFFGYTPKEAQLLDPQQRLFLESAWHTLEDAGTDPARFDGTIGVVAGTGVSWYLLNNLSNRPDLAESVGETQIGLANDKDSLATRTAYAFDLTGPCYTVQSYCSTSLVAVSLACTALVSGEADMMLAGGVSVFVPHRVGYLHQEAGMSSPDGRCRAFDASAQGTPVGSGVGVVALRRLADAIADGDRVYAVIRGWAVTNDGANKVGFTAPGVRGQSAVMAEALASAGLSPADIDYVEAHGTATNLGDAIEIAALQRVFDVDGVTRCAIGSVKTNLGHLDRAAGVTGLIKTALALHHEEIPPTLNFERPNPQLARSADRLEVVTSLRPWPRRQTPRRAGVSAFGMGGTNAHVVVEEAPAPDPARRPAPRDHQLLVWSARTADAADRMTERLRDWHGELSGDAAGGDTARRAADPAGGGTGERDADRLADIAYSLQTGRAVFEHRRAAVVSSPDDAVRALGEDAAHRVFARRDTARRQTGFLLAGVGEHYRGMIGGLYRAEPVFRDAVDACAEIFSDRLGVNPVEGFLGERETGSADLAALLGRTPDASGPDGLAATEIVQPAMFAADYALGRLLMSWGIVPRVLLGYSVGEFAAACLAGSLTLPEAASLTAVRAQLIARLPAGAMTAVPLSAAELRTRFGPLPQAGIDVAAVNGPAFTVLSGPVDAVAEFSERLAAAGVPGRALRTTHAFHSAALRPAAPELTAWARAELRPTAPRIPYLSNVTGAPVTERQLRDPGYWAEHMCRTVQFSDMLTHLFSGGDDALLEIGPGQSLGAMARNHPACSRERWPLLLPTLPAQADPTTDQAVLTQSLARLWLAGVDLDWTAYHQDRGPRKAPLPPYPFQRERYWIDPAPAAPGARSAAAPPPPAASAADRPAEGDQRSGAGLFAPAWAARPLPAAPAPVAAPVWILADDRGVADALAARLAADGQEPVLVRPADRPGAGLPVRPGDQDDYRRLLDTGAAPGTVVHLWGLDSVLADPAHTRETGFDAMRALTAALGDRGLTVSLLVVTDSARAVRDEDRPVPERATVFGPCLVAPQEYPSLQVRTVDVALPDDTPEAVAAALHAELGAGDRTVALRAGTRLALDHTPADQADAPGPVLPRRGGVCVITGGLGPVGLLLAEHLGRTHGVKLVLTARTALPPRAEWDQVTDPALRARIDGLLRLTELGVAAEAVAADVTDEQRLRELLTGLVERHGRLEGVLHLAAVTDPMTLSPLSGLGARERDAHFHAKTDGALVLERVLSGLPVGFCLLFSSMSAVLGGIGFGSYAAANSFLDALVHRHRDDDTRWLAVNWDTWPSTAAALTEAAPYGGALARYSLSERTALEALDAILGRPLPRTVVCAGDLPARLEEWVERRTAPEPVRPALQRFPRPELAQGYVPPAGDTQRRLAELWGELLGVDGVGARDNFTELGGTSLMVLQLVKRVREEFGAALSPVSMFEAPTVHAMARLIDGADEPAGPDHSRPGRRSAPAAAPKTAGPAPIAIVGLTGRFPGASDIDAFWRNLRDGVEAVSWFSEEELLASGLTPERIADPDYVPARPVLDDIRSFDAGFFGYSPRDASRTDPQHRLFLECCWEALESGGYGSPRGRGRVGVFAGANFSTYLMLQAGGLADAGEADVYGAVIGNDKDSLATDVSYRLGLTGPSMSVQTFCSTALVAVHLAAQSLRTGECEMALAGGVGIHVPDRVGHQYLPGGMESPDGRVRAFDAEARGTLFGDGVGVLLLKRLDDALADGDTVHAVIRGSAVNNDGSLKAGYTAPSVVGQAAVVSAAMASAGVTPEDIGYVEAHGTGTPLGDPIEIAALTRAFGDTGRRQYCPIGSVKTNIGHLGAAAGASGLIKTVLALKRRTIPPSLNFHRPNPDIDFAGSPFYVNVAPTPWRVDEGRTRIAGVNSLGMGGTNVHVVVEEAPEPAPAAEPGQQGTGRRYELYPVSARGETAADQAVTRLRAHLRAADPAPRPLDVAFTLQAGRERFEHRRVVVTDSLDALRDPAEGAVAGLMRRADPVPDRPVDFLFAGVGEQYPGMIGELYRREPRFRATVDECAALLGDPLGTDLVRLLTAPRRRPPGAGDSLSALLGRDTGGGTDAAAGELARTELAQPAAFVTDYALARLVMSWGVAPATMLGYSVGEYVAACLAGVLSLPDALALVAFRARLIGRLPAGAMLAVPLSPAALAKRFGAPADQGIDVAVVNGPDMTVVGGACDVIDDVAARLERAGVPGRRLATTHAFHTRMLEPAAGELTAWAAAHLTPAAPERPYLSNLTGEPVTHALVADPSYWARHMCSTVRFADGLARLLADPDPALLEIGPGQSLGAMVRVHPDCSRDRWPLVVPTLPSAAEARADDEVVTEAVARLWLAGAEVDWDAYQDGRAPRRIPLPTYPFQRQEYWLAPAPARPAAAQAPAAGAAPTGDVRLDDVKRAPLPLLPEEKWLHAPVWRQTAPRPGLLPAGRWLVLTDDGPADAVCAPLVRRLTEAGGSVVLVRPAADGEDLRDAGEPREPAGEYRVRPGDARQIRALMRRLRDEGGLPERIVHLWPLGIPEGQGPVPGPGEVERALVYGADTLVALATAAADVGAEKWALDVVACGTRSVTGTERIRPELSTVSGPVRGIPLEYPGVSCRLIDVEPVAPGGAEALAARIAAELGDGEREPVVALRNTRRWLPDYQTLPDTSPAPGADGACALREGGVYLITGGLGGIGLAMAERLAQDCAGARLVLFGRSGLPPRDTWRAALADPAAGEEVRRRLGGVLRLEELGAEVAVVTGDVSAAEDADRAVRTALDRFGALHGVLHAAGVPGIGLMQFKTTADMRKVMAPKIGGTLALERALRGVPLDFLVLFSSITSATGGGPGQVDYSSANAFLDSYAEAAQASGTRRRTVTIGWGEWQWNAWSAGLAGYDAEVQEFFRTNREKFGIGFDAGWRTLRRALAGEQPYVVANTQDFSDMERLSRHFTVALVGGHGPGPEADARHPRPDLVTEFVPPSGETQRTIAEVWCDLLGLRELGADDNFFDLGGSSLIGMEVMARIRRRLGIEELAPHVLYEAPTVARLAKLLDPDPAAGAGAGAADTAAEDRARSDRRRRGLRRARPREAQGPRGLGERQEPEEPEEPEEVQGA</sequence>
<dbReference type="SMART" id="SM00823">
    <property type="entry name" value="PKS_PP"/>
    <property type="match status" value="2"/>
</dbReference>
<dbReference type="InterPro" id="IPR009081">
    <property type="entry name" value="PP-bd_ACP"/>
</dbReference>
<dbReference type="SUPFAM" id="SSF52151">
    <property type="entry name" value="FabD/lysophospholipase-like"/>
    <property type="match status" value="2"/>
</dbReference>
<evidence type="ECO:0000256" key="5">
    <source>
        <dbReference type="ARBA" id="ARBA00023268"/>
    </source>
</evidence>
<feature type="region of interest" description="Disordered" evidence="7">
    <location>
        <begin position="485"/>
        <end position="511"/>
    </location>
</feature>
<feature type="region of interest" description="Disordered" evidence="7">
    <location>
        <begin position="1544"/>
        <end position="1569"/>
    </location>
</feature>
<dbReference type="Pfam" id="PF00109">
    <property type="entry name" value="ketoacyl-synt"/>
    <property type="match status" value="2"/>
</dbReference>
<dbReference type="SUPFAM" id="SSF53901">
    <property type="entry name" value="Thiolase-like"/>
    <property type="match status" value="2"/>
</dbReference>
<dbReference type="InterPro" id="IPR020841">
    <property type="entry name" value="PKS_Beta-ketoAc_synthase_dom"/>
</dbReference>
<dbReference type="Gene3D" id="3.40.50.720">
    <property type="entry name" value="NAD(P)-binding Rossmann-like Domain"/>
    <property type="match status" value="2"/>
</dbReference>
<feature type="compositionally biased region" description="Acidic residues" evidence="7">
    <location>
        <begin position="3190"/>
        <end position="3201"/>
    </location>
</feature>
<evidence type="ECO:0000256" key="2">
    <source>
        <dbReference type="ARBA" id="ARBA00022553"/>
    </source>
</evidence>
<feature type="region of interest" description="Disordered" evidence="7">
    <location>
        <begin position="3145"/>
        <end position="3201"/>
    </location>
</feature>
<evidence type="ECO:0000256" key="3">
    <source>
        <dbReference type="ARBA" id="ARBA00022679"/>
    </source>
</evidence>
<evidence type="ECO:0000313" key="11">
    <source>
        <dbReference type="Proteomes" id="UP001234880"/>
    </source>
</evidence>
<accession>A0ABT9KSL5</accession>
<feature type="compositionally biased region" description="Low complexity" evidence="7">
    <location>
        <begin position="1559"/>
        <end position="1569"/>
    </location>
</feature>
<dbReference type="Pfam" id="PF22621">
    <property type="entry name" value="CurL-like_PKS_C"/>
    <property type="match status" value="1"/>
</dbReference>
<dbReference type="SUPFAM" id="SSF55048">
    <property type="entry name" value="Probable ACP-binding domain of malonyl-CoA ACP transacylase"/>
    <property type="match status" value="2"/>
</dbReference>
<dbReference type="SUPFAM" id="SSF51735">
    <property type="entry name" value="NAD(P)-binding Rossmann-fold domains"/>
    <property type="match status" value="4"/>
</dbReference>
<dbReference type="GO" id="GO:0016740">
    <property type="term" value="F:transferase activity"/>
    <property type="evidence" value="ECO:0007669"/>
    <property type="project" value="UniProtKB-KW"/>
</dbReference>
<dbReference type="Gene3D" id="3.40.50.1820">
    <property type="entry name" value="alpha/beta hydrolase"/>
    <property type="match status" value="1"/>
</dbReference>
<dbReference type="Pfam" id="PF02801">
    <property type="entry name" value="Ketoacyl-synt_C"/>
    <property type="match status" value="2"/>
</dbReference>
<dbReference type="InterPro" id="IPR020806">
    <property type="entry name" value="PKS_PP-bd"/>
</dbReference>
<dbReference type="InterPro" id="IPR029058">
    <property type="entry name" value="AB_hydrolase_fold"/>
</dbReference>
<dbReference type="SMART" id="SM00825">
    <property type="entry name" value="PKS_KS"/>
    <property type="match status" value="2"/>
</dbReference>
<dbReference type="RefSeq" id="WP_307110796.1">
    <property type="nucleotide sequence ID" value="NZ_JAURUE010000001.1"/>
</dbReference>
<dbReference type="Gene3D" id="1.10.1200.10">
    <property type="entry name" value="ACP-like"/>
    <property type="match status" value="1"/>
</dbReference>
<evidence type="ECO:0000256" key="7">
    <source>
        <dbReference type="SAM" id="MobiDB-lite"/>
    </source>
</evidence>
<feature type="region of interest" description="Disordered" evidence="7">
    <location>
        <begin position="1"/>
        <end position="20"/>
    </location>
</feature>
<dbReference type="InterPro" id="IPR016035">
    <property type="entry name" value="Acyl_Trfase/lysoPLipase"/>
</dbReference>
<feature type="compositionally biased region" description="Basic residues" evidence="7">
    <location>
        <begin position="3162"/>
        <end position="3173"/>
    </location>
</feature>
<evidence type="ECO:0000259" key="9">
    <source>
        <dbReference type="PROSITE" id="PS52004"/>
    </source>
</evidence>
<feature type="domain" description="Carrier" evidence="8">
    <location>
        <begin position="1471"/>
        <end position="1546"/>
    </location>
</feature>
<dbReference type="Gene3D" id="3.30.70.3290">
    <property type="match status" value="2"/>
</dbReference>
<feature type="domain" description="Ketosynthase family 3 (KS3)" evidence="9">
    <location>
        <begin position="1571"/>
        <end position="1997"/>
    </location>
</feature>
<feature type="region of interest" description="Disordered" evidence="7">
    <location>
        <begin position="942"/>
        <end position="972"/>
    </location>
</feature>
<dbReference type="InterPro" id="IPR050091">
    <property type="entry name" value="PKS_NRPS_Biosynth_Enz"/>
</dbReference>
<keyword evidence="5" id="KW-0511">Multifunctional enzyme</keyword>
<dbReference type="SMART" id="SM00827">
    <property type="entry name" value="PKS_AT"/>
    <property type="match status" value="2"/>
</dbReference>
<dbReference type="PROSITE" id="PS52004">
    <property type="entry name" value="KS3_2"/>
    <property type="match status" value="2"/>
</dbReference>
<dbReference type="PANTHER" id="PTHR43775">
    <property type="entry name" value="FATTY ACID SYNTHASE"/>
    <property type="match status" value="1"/>
</dbReference>
<keyword evidence="1" id="KW-0596">Phosphopantetheine</keyword>
<evidence type="ECO:0000259" key="8">
    <source>
        <dbReference type="PROSITE" id="PS50075"/>
    </source>
</evidence>
<dbReference type="Gene3D" id="3.40.366.10">
    <property type="entry name" value="Malonyl-Coenzyme A Acyl Carrier Protein, domain 2"/>
    <property type="match status" value="2"/>
</dbReference>
<dbReference type="Gene3D" id="3.40.47.10">
    <property type="match status" value="2"/>
</dbReference>
<dbReference type="SUPFAM" id="SSF47336">
    <property type="entry name" value="ACP-like"/>
    <property type="match status" value="2"/>
</dbReference>
<keyword evidence="2" id="KW-0597">Phosphoprotein</keyword>
<dbReference type="InterPro" id="IPR036291">
    <property type="entry name" value="NAD(P)-bd_dom_sf"/>
</dbReference>
<dbReference type="InterPro" id="IPR032821">
    <property type="entry name" value="PKS_assoc"/>
</dbReference>
<dbReference type="Pfam" id="PF16197">
    <property type="entry name" value="KAsynt_C_assoc"/>
    <property type="match status" value="2"/>
</dbReference>
<proteinExistence type="predicted"/>
<keyword evidence="4" id="KW-0045">Antibiotic biosynthesis</keyword>
<evidence type="ECO:0000256" key="1">
    <source>
        <dbReference type="ARBA" id="ARBA00022450"/>
    </source>
</evidence>
<reference evidence="10 11" key="1">
    <citation type="submission" date="2023-07" db="EMBL/GenBank/DDBJ databases">
        <title>Sequencing the genomes of 1000 actinobacteria strains.</title>
        <authorList>
            <person name="Klenk H.-P."/>
        </authorList>
    </citation>
    <scope>NUCLEOTIDE SEQUENCE [LARGE SCALE GENOMIC DNA]</scope>
    <source>
        <strain evidence="10 11">DSM 41600</strain>
    </source>
</reference>
<dbReference type="PROSITE" id="PS50075">
    <property type="entry name" value="CARRIER"/>
    <property type="match status" value="2"/>
</dbReference>
<keyword evidence="6" id="KW-0012">Acyltransferase</keyword>
<dbReference type="PANTHER" id="PTHR43775:SF51">
    <property type="entry name" value="INACTIVE PHENOLPHTHIOCEROL SYNTHESIS POLYKETIDE SYNTHASE TYPE I PKS1-RELATED"/>
    <property type="match status" value="1"/>
</dbReference>
<dbReference type="Pfam" id="PF00698">
    <property type="entry name" value="Acyl_transf_1"/>
    <property type="match status" value="2"/>
</dbReference>
<evidence type="ECO:0000256" key="6">
    <source>
        <dbReference type="ARBA" id="ARBA00023315"/>
    </source>
</evidence>
<evidence type="ECO:0000313" key="10">
    <source>
        <dbReference type="EMBL" id="MDP9611423.1"/>
    </source>
</evidence>
<dbReference type="InterPro" id="IPR014030">
    <property type="entry name" value="Ketoacyl_synth_N"/>
</dbReference>
<gene>
    <name evidence="10" type="ORF">JOF35_003700</name>
</gene>
<dbReference type="InterPro" id="IPR001227">
    <property type="entry name" value="Ac_transferase_dom_sf"/>
</dbReference>
<dbReference type="Pfam" id="PF00550">
    <property type="entry name" value="PP-binding"/>
    <property type="match status" value="2"/>
</dbReference>
<dbReference type="EMBL" id="JAURUE010000001">
    <property type="protein sequence ID" value="MDP9611423.1"/>
    <property type="molecule type" value="Genomic_DNA"/>
</dbReference>
<evidence type="ECO:0000256" key="4">
    <source>
        <dbReference type="ARBA" id="ARBA00023194"/>
    </source>
</evidence>
<dbReference type="CDD" id="cd08953">
    <property type="entry name" value="KR_2_SDR_x"/>
    <property type="match status" value="2"/>
</dbReference>
<keyword evidence="3 10" id="KW-0808">Transferase</keyword>
<dbReference type="InterPro" id="IPR016039">
    <property type="entry name" value="Thiolase-like"/>
</dbReference>
<organism evidence="10 11">
    <name type="scientific">Streptomyces demainii</name>
    <dbReference type="NCBI Taxonomy" id="588122"/>
    <lineage>
        <taxon>Bacteria</taxon>
        <taxon>Bacillati</taxon>
        <taxon>Actinomycetota</taxon>
        <taxon>Actinomycetes</taxon>
        <taxon>Kitasatosporales</taxon>
        <taxon>Streptomycetaceae</taxon>
        <taxon>Streptomyces</taxon>
    </lineage>
</organism>
<dbReference type="InterPro" id="IPR016036">
    <property type="entry name" value="Malonyl_transacylase_ACP-bd"/>
</dbReference>
<dbReference type="Proteomes" id="UP001234880">
    <property type="component" value="Unassembled WGS sequence"/>
</dbReference>
<dbReference type="InterPro" id="IPR036736">
    <property type="entry name" value="ACP-like_sf"/>
</dbReference>
<dbReference type="CDD" id="cd00833">
    <property type="entry name" value="PKS"/>
    <property type="match status" value="2"/>
</dbReference>